<dbReference type="Proteomes" id="UP000694941">
    <property type="component" value="Unplaced"/>
</dbReference>
<feature type="region of interest" description="Disordered" evidence="1">
    <location>
        <begin position="323"/>
        <end position="342"/>
    </location>
</feature>
<keyword evidence="2" id="KW-1133">Transmembrane helix</keyword>
<dbReference type="InterPro" id="IPR009635">
    <property type="entry name" value="NPDC1"/>
</dbReference>
<feature type="region of interest" description="Disordered" evidence="1">
    <location>
        <begin position="360"/>
        <end position="382"/>
    </location>
</feature>
<evidence type="ECO:0000256" key="2">
    <source>
        <dbReference type="SAM" id="Phobius"/>
    </source>
</evidence>
<sequence length="382" mass="42855">MSLAGRVLLFARFAVPLLMLGLFYRPALGNFVRNSGYFPYQRRVSNVQGAITNHQISNYPELASQLYQNDFSGNHHSQYSDKIQSPHLQERILADLYFGRPKMKLKNFKNDDGTAQSWMSLDRNQASINVNTIDKHDKIKNNHPVGHISVKVYPPKRVADVKKEEYLGKLGMFGSQKNEIQPTSNVEKMSTHPSPGISHLKKNELNIQPESKEPIKLHSFSRNEVDLKDKESKSPLSDIYFVAIVAGCSAAAIFGVIGAGICFYRFQKKNQAAADIEYPAYGVTGPSNKEKTSPNGDRKLAHSAQMYHYQHQKQQMLAVEKTNSNRLTSASDVESEEENEEGAYTVYECPGLAPTGEMEVKNPLFADESGQTLSQPPKENRK</sequence>
<proteinExistence type="predicted"/>
<dbReference type="PANTHER" id="PTHR23352:SF2">
    <property type="entry name" value="NEURAL PROLIFERATION DIFFERENTIATION AND CONTROL PROTEIN 1"/>
    <property type="match status" value="1"/>
</dbReference>
<dbReference type="RefSeq" id="XP_013774552.1">
    <property type="nucleotide sequence ID" value="XM_013919098.2"/>
</dbReference>
<keyword evidence="2" id="KW-0472">Membrane</keyword>
<dbReference type="GeneID" id="106459475"/>
<protein>
    <submittedName>
        <fullName evidence="4">Uncharacterized protein LOC106459475</fullName>
    </submittedName>
</protein>
<evidence type="ECO:0000256" key="1">
    <source>
        <dbReference type="SAM" id="MobiDB-lite"/>
    </source>
</evidence>
<feature type="compositionally biased region" description="Polar residues" evidence="1">
    <location>
        <begin position="323"/>
        <end position="332"/>
    </location>
</feature>
<keyword evidence="2" id="KW-0812">Transmembrane</keyword>
<name>A0ABM1B4C5_LIMPO</name>
<evidence type="ECO:0000313" key="4">
    <source>
        <dbReference type="RefSeq" id="XP_013774552.1"/>
    </source>
</evidence>
<evidence type="ECO:0000313" key="3">
    <source>
        <dbReference type="Proteomes" id="UP000694941"/>
    </source>
</evidence>
<feature type="compositionally biased region" description="Polar residues" evidence="1">
    <location>
        <begin position="369"/>
        <end position="382"/>
    </location>
</feature>
<feature type="transmembrane region" description="Helical" evidence="2">
    <location>
        <begin position="239"/>
        <end position="264"/>
    </location>
</feature>
<accession>A0ABM1B4C5</accession>
<dbReference type="PANTHER" id="PTHR23352">
    <property type="entry name" value="NEURAL PROLIFERATION DIFFERENTIATION AND CONTROL PROTEIN-1 NPDC-1 PROTEIN"/>
    <property type="match status" value="1"/>
</dbReference>
<dbReference type="Pfam" id="PF06809">
    <property type="entry name" value="NPDC1"/>
    <property type="match status" value="1"/>
</dbReference>
<organism evidence="3 4">
    <name type="scientific">Limulus polyphemus</name>
    <name type="common">Atlantic horseshoe crab</name>
    <dbReference type="NCBI Taxonomy" id="6850"/>
    <lineage>
        <taxon>Eukaryota</taxon>
        <taxon>Metazoa</taxon>
        <taxon>Ecdysozoa</taxon>
        <taxon>Arthropoda</taxon>
        <taxon>Chelicerata</taxon>
        <taxon>Merostomata</taxon>
        <taxon>Xiphosura</taxon>
        <taxon>Limulidae</taxon>
        <taxon>Limulus</taxon>
    </lineage>
</organism>
<reference evidence="4" key="1">
    <citation type="submission" date="2025-08" db="UniProtKB">
        <authorList>
            <consortium name="RefSeq"/>
        </authorList>
    </citation>
    <scope>IDENTIFICATION</scope>
    <source>
        <tissue evidence="4">Muscle</tissue>
    </source>
</reference>
<gene>
    <name evidence="4" type="primary">LOC106459475</name>
</gene>
<keyword evidence="3" id="KW-1185">Reference proteome</keyword>